<dbReference type="EMBL" id="GDHC01000189">
    <property type="protein sequence ID" value="JAQ18440.1"/>
    <property type="molecule type" value="Transcribed_RNA"/>
</dbReference>
<feature type="compositionally biased region" description="Polar residues" evidence="1">
    <location>
        <begin position="22"/>
        <end position="38"/>
    </location>
</feature>
<evidence type="ECO:0000313" key="5">
    <source>
        <dbReference type="EMBL" id="JAQ18440.1"/>
    </source>
</evidence>
<feature type="region of interest" description="Disordered" evidence="1">
    <location>
        <begin position="1"/>
        <end position="78"/>
    </location>
</feature>
<feature type="compositionally biased region" description="Basic and acidic residues" evidence="1">
    <location>
        <begin position="62"/>
        <end position="75"/>
    </location>
</feature>
<protein>
    <submittedName>
        <fullName evidence="2">Protein bassoon</fullName>
    </submittedName>
</protein>
<reference evidence="2" key="2">
    <citation type="submission" date="2014-07" db="EMBL/GenBank/DDBJ databases">
        <authorList>
            <person name="Hull J."/>
        </authorList>
    </citation>
    <scope>NUCLEOTIDE SEQUENCE</scope>
</reference>
<sequence>MREMVRAVTGSATDSSSTTTTINGNHSNDHINANTHSKQAAERRENGDSDASDLSSPLSDNANDHHDHSNNDYNHHSGKCVNAVAHKHYTYADERFENEGGNFGHYTPPKSHRHGQSHNHHQGSTHGKIKST</sequence>
<feature type="region of interest" description="Disordered" evidence="1">
    <location>
        <begin position="97"/>
        <end position="132"/>
    </location>
</feature>
<feature type="compositionally biased region" description="Low complexity" evidence="1">
    <location>
        <begin position="52"/>
        <end position="61"/>
    </location>
</feature>
<gene>
    <name evidence="2" type="primary">Bsn_4</name>
    <name evidence="4" type="synonym">Bsn_3</name>
    <name evidence="3" type="synonym">Bsn_7</name>
    <name evidence="3" type="ORF">CM83_23888</name>
    <name evidence="2" type="ORF">CM83_23907</name>
    <name evidence="4" type="ORF">CM83_23926</name>
    <name evidence="5" type="ORF">g.15482</name>
</gene>
<reference evidence="5" key="3">
    <citation type="journal article" date="2016" name="Gigascience">
        <title>De novo construction of an expanded transcriptome assembly for the western tarnished plant bug, Lygus hesperus.</title>
        <authorList>
            <person name="Tassone E.E."/>
            <person name="Geib S.M."/>
            <person name="Hall B."/>
            <person name="Fabrick J.A."/>
            <person name="Brent C.S."/>
            <person name="Hull J.J."/>
        </authorList>
    </citation>
    <scope>NUCLEOTIDE SEQUENCE</scope>
</reference>
<evidence type="ECO:0000256" key="1">
    <source>
        <dbReference type="SAM" id="MobiDB-lite"/>
    </source>
</evidence>
<name>A0A0A9WQ69_LYGHE</name>
<organism evidence="2">
    <name type="scientific">Lygus hesperus</name>
    <name type="common">Western plant bug</name>
    <dbReference type="NCBI Taxonomy" id="30085"/>
    <lineage>
        <taxon>Eukaryota</taxon>
        <taxon>Metazoa</taxon>
        <taxon>Ecdysozoa</taxon>
        <taxon>Arthropoda</taxon>
        <taxon>Hexapoda</taxon>
        <taxon>Insecta</taxon>
        <taxon>Pterygota</taxon>
        <taxon>Neoptera</taxon>
        <taxon>Paraneoptera</taxon>
        <taxon>Hemiptera</taxon>
        <taxon>Heteroptera</taxon>
        <taxon>Panheteroptera</taxon>
        <taxon>Cimicomorpha</taxon>
        <taxon>Miridae</taxon>
        <taxon>Mirini</taxon>
        <taxon>Lygus</taxon>
    </lineage>
</organism>
<proteinExistence type="predicted"/>
<evidence type="ECO:0000313" key="2">
    <source>
        <dbReference type="EMBL" id="JAG09949.1"/>
    </source>
</evidence>
<feature type="compositionally biased region" description="Basic residues" evidence="1">
    <location>
        <begin position="110"/>
        <end position="132"/>
    </location>
</feature>
<dbReference type="EMBL" id="GBHO01033652">
    <property type="protein sequence ID" value="JAG09952.1"/>
    <property type="molecule type" value="Transcribed_RNA"/>
</dbReference>
<reference evidence="2" key="1">
    <citation type="journal article" date="2014" name="PLoS ONE">
        <title>Transcriptome-Based Identification of ABC Transporters in the Western Tarnished Plant Bug Lygus hesperus.</title>
        <authorList>
            <person name="Hull J.J."/>
            <person name="Chaney K."/>
            <person name="Geib S.M."/>
            <person name="Fabrick J.A."/>
            <person name="Brent C.S."/>
            <person name="Walsh D."/>
            <person name="Lavine L.C."/>
        </authorList>
    </citation>
    <scope>NUCLEOTIDE SEQUENCE</scope>
</reference>
<dbReference type="AlphaFoldDB" id="A0A0A9WQ69"/>
<accession>A0A0A9WQ69</accession>
<feature type="compositionally biased region" description="Low complexity" evidence="1">
    <location>
        <begin position="9"/>
        <end position="21"/>
    </location>
</feature>
<evidence type="ECO:0000313" key="3">
    <source>
        <dbReference type="EMBL" id="JAG09952.1"/>
    </source>
</evidence>
<dbReference type="EMBL" id="GBHO01033655">
    <property type="protein sequence ID" value="JAG09949.1"/>
    <property type="molecule type" value="Transcribed_RNA"/>
</dbReference>
<evidence type="ECO:0000313" key="4">
    <source>
        <dbReference type="EMBL" id="JAG27930.1"/>
    </source>
</evidence>
<dbReference type="EMBL" id="GBHO01015674">
    <property type="protein sequence ID" value="JAG27930.1"/>
    <property type="molecule type" value="Transcribed_RNA"/>
</dbReference>